<organism evidence="4">
    <name type="scientific">Granulicella tundricola (strain ATCC BAA-1859 / DSM 23138 / MP5ACTX9)</name>
    <dbReference type="NCBI Taxonomy" id="1198114"/>
    <lineage>
        <taxon>Bacteria</taxon>
        <taxon>Pseudomonadati</taxon>
        <taxon>Acidobacteriota</taxon>
        <taxon>Terriglobia</taxon>
        <taxon>Terriglobales</taxon>
        <taxon>Acidobacteriaceae</taxon>
        <taxon>Granulicella</taxon>
    </lineage>
</organism>
<dbReference type="SUPFAM" id="SSF52833">
    <property type="entry name" value="Thioredoxin-like"/>
    <property type="match status" value="1"/>
</dbReference>
<dbReference type="eggNOG" id="COG1651">
    <property type="taxonomic scope" value="Bacteria"/>
</dbReference>
<keyword evidence="4" id="KW-1185">Reference proteome</keyword>
<proteinExistence type="predicted"/>
<reference evidence="4" key="1">
    <citation type="submission" date="2011-01" db="EMBL/GenBank/DDBJ databases">
        <title>Complete sequence of chromosome of Acidobacterium sp. MP5ACTX9.</title>
        <authorList>
            <consortium name="US DOE Joint Genome Institute"/>
            <person name="Lucas S."/>
            <person name="Copeland A."/>
            <person name="Lapidus A."/>
            <person name="Cheng J.-F."/>
            <person name="Goodwin L."/>
            <person name="Pitluck S."/>
            <person name="Teshima H."/>
            <person name="Detter J.C."/>
            <person name="Han C."/>
            <person name="Tapia R."/>
            <person name="Land M."/>
            <person name="Hauser L."/>
            <person name="Kyrpides N."/>
            <person name="Ivanova N."/>
            <person name="Ovchinnikova G."/>
            <person name="Pagani I."/>
            <person name="Rawat S.R."/>
            <person name="Mannisto M."/>
            <person name="Haggblom M.M."/>
            <person name="Woyke T."/>
        </authorList>
    </citation>
    <scope>NUCLEOTIDE SEQUENCE [LARGE SCALE GENOMIC DNA]</scope>
    <source>
        <strain evidence="4">MP5ACTX9</strain>
    </source>
</reference>
<sequence length="235" mass="25943">MRPIPMTFKTRLIHAAAVAALALPFALTPAAHAQESAPPGHADPFRDTSVIKLPAGQRAAIFEFEDLECPACAHAAPIVYQAIEHYHIPFIRHDFPLQMHIWSRDAAITARYLQDKVSPELADQFRRDVFAHQISIASKDDLSNYTRQWFGAHHQQVPFVMDPAGRFAAEVQGDYTLGERLGVQHTPTIVVAGPHGWVEVNDVTQLYTTIDNVLAQSPATPAPAHNMHKVSAPAK</sequence>
<dbReference type="EMBL" id="CP002480">
    <property type="protein sequence ID" value="ADW67446.1"/>
    <property type="molecule type" value="Genomic_DNA"/>
</dbReference>
<evidence type="ECO:0000259" key="2">
    <source>
        <dbReference type="Pfam" id="PF13462"/>
    </source>
</evidence>
<evidence type="ECO:0000256" key="1">
    <source>
        <dbReference type="SAM" id="SignalP"/>
    </source>
</evidence>
<dbReference type="Proteomes" id="UP000000343">
    <property type="component" value="Chromosome"/>
</dbReference>
<dbReference type="InterPro" id="IPR036249">
    <property type="entry name" value="Thioredoxin-like_sf"/>
</dbReference>
<dbReference type="RefSeq" id="WP_013578774.1">
    <property type="nucleotide sequence ID" value="NC_015064.1"/>
</dbReference>
<keyword evidence="1" id="KW-0732">Signal</keyword>
<dbReference type="PaxDb" id="1198114-AciX9_0374"/>
<protein>
    <recommendedName>
        <fullName evidence="2">Thioredoxin-like fold domain-containing protein</fullName>
    </recommendedName>
</protein>
<evidence type="ECO:0000313" key="3">
    <source>
        <dbReference type="EMBL" id="ADW67446.1"/>
    </source>
</evidence>
<feature type="signal peptide" evidence="1">
    <location>
        <begin position="1"/>
        <end position="33"/>
    </location>
</feature>
<dbReference type="KEGG" id="acm:AciX9_0374"/>
<dbReference type="Pfam" id="PF13462">
    <property type="entry name" value="Thioredoxin_4"/>
    <property type="match status" value="1"/>
</dbReference>
<evidence type="ECO:0000313" key="4">
    <source>
        <dbReference type="Proteomes" id="UP000000343"/>
    </source>
</evidence>
<dbReference type="STRING" id="1198114.AciX9_0374"/>
<name>E8WXB3_GRATM</name>
<dbReference type="InterPro" id="IPR012336">
    <property type="entry name" value="Thioredoxin-like_fold"/>
</dbReference>
<dbReference type="AlphaFoldDB" id="E8WXB3"/>
<feature type="chain" id="PRO_5003230034" description="Thioredoxin-like fold domain-containing protein" evidence="1">
    <location>
        <begin position="34"/>
        <end position="235"/>
    </location>
</feature>
<gene>
    <name evidence="3" type="ordered locus">AciX9_0374</name>
</gene>
<dbReference type="Gene3D" id="3.40.30.10">
    <property type="entry name" value="Glutaredoxin"/>
    <property type="match status" value="1"/>
</dbReference>
<feature type="domain" description="Thioredoxin-like fold" evidence="2">
    <location>
        <begin position="60"/>
        <end position="193"/>
    </location>
</feature>
<accession>E8WXB3</accession>
<dbReference type="HOGENOM" id="CLU_106747_0_0_0"/>